<feature type="transmembrane region" description="Helical" evidence="1">
    <location>
        <begin position="20"/>
        <end position="39"/>
    </location>
</feature>
<keyword evidence="3" id="KW-1185">Reference proteome</keyword>
<organism evidence="2 3">
    <name type="scientific">Hathewaya proteolytica DSM 3090</name>
    <dbReference type="NCBI Taxonomy" id="1121331"/>
    <lineage>
        <taxon>Bacteria</taxon>
        <taxon>Bacillati</taxon>
        <taxon>Bacillota</taxon>
        <taxon>Clostridia</taxon>
        <taxon>Eubacteriales</taxon>
        <taxon>Clostridiaceae</taxon>
        <taxon>Hathewaya</taxon>
    </lineage>
</organism>
<dbReference type="STRING" id="1121331.SAMN02745248_01371"/>
<feature type="transmembrane region" description="Helical" evidence="1">
    <location>
        <begin position="303"/>
        <end position="330"/>
    </location>
</feature>
<evidence type="ECO:0000313" key="2">
    <source>
        <dbReference type="EMBL" id="SHJ94275.1"/>
    </source>
</evidence>
<proteinExistence type="predicted"/>
<protein>
    <submittedName>
        <fullName evidence="2">Uncharacterized protein</fullName>
    </submittedName>
</protein>
<dbReference type="Proteomes" id="UP000183952">
    <property type="component" value="Unassembled WGS sequence"/>
</dbReference>
<name>A0A1M6NEX3_9CLOT</name>
<dbReference type="AlphaFoldDB" id="A0A1M6NEX3"/>
<reference evidence="2 3" key="1">
    <citation type="submission" date="2016-11" db="EMBL/GenBank/DDBJ databases">
        <authorList>
            <person name="Jaros S."/>
            <person name="Januszkiewicz K."/>
            <person name="Wedrychowicz H."/>
        </authorList>
    </citation>
    <scope>NUCLEOTIDE SEQUENCE [LARGE SCALE GENOMIC DNA]</scope>
    <source>
        <strain evidence="2 3">DSM 3090</strain>
    </source>
</reference>
<gene>
    <name evidence="2" type="ORF">SAMN02745248_01371</name>
</gene>
<dbReference type="EMBL" id="FRAD01000010">
    <property type="protein sequence ID" value="SHJ94275.1"/>
    <property type="molecule type" value="Genomic_DNA"/>
</dbReference>
<feature type="transmembrane region" description="Helical" evidence="1">
    <location>
        <begin position="342"/>
        <end position="367"/>
    </location>
</feature>
<evidence type="ECO:0000256" key="1">
    <source>
        <dbReference type="SAM" id="Phobius"/>
    </source>
</evidence>
<sequence>MKMFRLIFHNLFKQKFKSLFLIFISFVSSMLFLITWSFLSYHTTAFSFAQSLQNTVVYTMQKPEAITEENLKNINHNIFHEILISPIRCNDTIMNNFSYDDYLIKALNYKLYKGRNIGNDSEILITRKASSKYSVGDTVNIEYFSPKGNTITSKKTIVGILDNDCILYPFTTSCKMNYSDFIIDTEKTTSIVDFQGGAIICTDSALRGNSIPSIPMYFVDKNIIKNGKVLNINLSDYGYLNRGEDILANSEPRYTDTLKDIIMLCVNAFLIFVAGFCGYGHFDMWYRRSEPAIYYLCGMSHKHSFILMTVQNFILMAIGCLLGTLLGSFLINYTNLDGIFHFSYIIVILLFMLITWIITFVPNFLFLKNNKISELLREK</sequence>
<accession>A0A1M6NEX3</accession>
<feature type="transmembrane region" description="Helical" evidence="1">
    <location>
        <begin position="261"/>
        <end position="282"/>
    </location>
</feature>
<keyword evidence="1" id="KW-0812">Transmembrane</keyword>
<keyword evidence="1" id="KW-0472">Membrane</keyword>
<keyword evidence="1" id="KW-1133">Transmembrane helix</keyword>
<evidence type="ECO:0000313" key="3">
    <source>
        <dbReference type="Proteomes" id="UP000183952"/>
    </source>
</evidence>